<evidence type="ECO:0000256" key="1">
    <source>
        <dbReference type="ARBA" id="ARBA00022475"/>
    </source>
</evidence>
<protein>
    <submittedName>
        <fullName evidence="6">Uncharacterized protein</fullName>
    </submittedName>
</protein>
<evidence type="ECO:0000313" key="6">
    <source>
        <dbReference type="EMBL" id="ODS02453.1"/>
    </source>
</evidence>
<dbReference type="NCBIfam" id="NF002099">
    <property type="entry name" value="PRK00944.1"/>
    <property type="match status" value="1"/>
</dbReference>
<dbReference type="GO" id="GO:0005886">
    <property type="term" value="C:plasma membrane"/>
    <property type="evidence" value="ECO:0007669"/>
    <property type="project" value="InterPro"/>
</dbReference>
<feature type="transmembrane region" description="Helical" evidence="5">
    <location>
        <begin position="55"/>
        <end position="75"/>
    </location>
</feature>
<feature type="transmembrane region" description="Helical" evidence="5">
    <location>
        <begin position="128"/>
        <end position="153"/>
    </location>
</feature>
<dbReference type="EMBL" id="LPWD01000306">
    <property type="protein sequence ID" value="ODS02453.1"/>
    <property type="molecule type" value="Genomic_DNA"/>
</dbReference>
<evidence type="ECO:0000313" key="7">
    <source>
        <dbReference type="Proteomes" id="UP000095042"/>
    </source>
</evidence>
<reference evidence="6 7" key="1">
    <citation type="journal article" date="2016" name="Environ. Microbiol.">
        <title>New Methyloceanibacter diversity from North Sea sediments includes methanotroph containing solely the soluble methane monooxygenase.</title>
        <authorList>
            <person name="Vekeman B."/>
            <person name="Kerckhof F.M."/>
            <person name="Cremers G."/>
            <person name="de Vos P."/>
            <person name="Vandamme P."/>
            <person name="Boon N."/>
            <person name="Op den Camp H.J."/>
            <person name="Heylen K."/>
        </authorList>
    </citation>
    <scope>NUCLEOTIDE SEQUENCE [LARGE SCALE GENOMIC DNA]</scope>
    <source>
        <strain evidence="6 7">R-67177</strain>
    </source>
</reference>
<dbReference type="InterPro" id="IPR019691">
    <property type="entry name" value="DUF2585"/>
</dbReference>
<dbReference type="OrthoDB" id="9811954at2"/>
<keyword evidence="1" id="KW-1003">Cell membrane</keyword>
<sequence length="186" mass="20977">MTMTRTQIAIAAGIILIAGAALYGMGHPLICKCGYVKLWHFDVVSAENSQHIFDWYTPSHLIHGFLFYALFWLIMPRASFGARLIAAVLLEASWEVIENTDFVINHYRETTVSLDYYGDSVLNSVSDILFMVAGFFLAAWLPVWVTVLLAIALEVFVGVMIRDGLTLNVIMFVWPSEAILQWQQGR</sequence>
<keyword evidence="4 5" id="KW-0472">Membrane</keyword>
<dbReference type="RefSeq" id="WP_069624360.1">
    <property type="nucleotide sequence ID" value="NZ_LPWD01000306.1"/>
</dbReference>
<keyword evidence="7" id="KW-1185">Reference proteome</keyword>
<evidence type="ECO:0000256" key="2">
    <source>
        <dbReference type="ARBA" id="ARBA00022692"/>
    </source>
</evidence>
<gene>
    <name evidence="6" type="ORF">AUC71_15285</name>
</gene>
<evidence type="ECO:0000256" key="5">
    <source>
        <dbReference type="SAM" id="Phobius"/>
    </source>
</evidence>
<evidence type="ECO:0000256" key="3">
    <source>
        <dbReference type="ARBA" id="ARBA00022989"/>
    </source>
</evidence>
<evidence type="ECO:0000256" key="4">
    <source>
        <dbReference type="ARBA" id="ARBA00023136"/>
    </source>
</evidence>
<keyword evidence="3 5" id="KW-1133">Transmembrane helix</keyword>
<dbReference type="Proteomes" id="UP000095042">
    <property type="component" value="Unassembled WGS sequence"/>
</dbReference>
<comment type="caution">
    <text evidence="6">The sequence shown here is derived from an EMBL/GenBank/DDBJ whole genome shotgun (WGS) entry which is preliminary data.</text>
</comment>
<proteinExistence type="predicted"/>
<accession>A0A1E3W9H0</accession>
<name>A0A1E3W9H0_9HYPH</name>
<dbReference type="Pfam" id="PF10755">
    <property type="entry name" value="DUF2585"/>
    <property type="match status" value="1"/>
</dbReference>
<organism evidence="6 7">
    <name type="scientific">Methyloceanibacter marginalis</name>
    <dbReference type="NCBI Taxonomy" id="1774971"/>
    <lineage>
        <taxon>Bacteria</taxon>
        <taxon>Pseudomonadati</taxon>
        <taxon>Pseudomonadota</taxon>
        <taxon>Alphaproteobacteria</taxon>
        <taxon>Hyphomicrobiales</taxon>
        <taxon>Hyphomicrobiaceae</taxon>
        <taxon>Methyloceanibacter</taxon>
    </lineage>
</organism>
<keyword evidence="2 5" id="KW-0812">Transmembrane</keyword>
<dbReference type="AlphaFoldDB" id="A0A1E3W9H0"/>